<sequence>MRGLANYAMRGPGQALFLAVLFASIPMLFWLSSAVIALVILRRGINHGLKLLMWALLPAIGWAAAGQFNVITGLLATTLLACTLRQTVSWPKTLLALVPIGGAMALSLFQLAPQQIALLTEAVMGLLMKILPGQGAESTVDIGTQLKPLVEYGVVGMLAWFTLASSVLSLVLARAWQSTLYNPGGFGEEFRRVILPPVASIALLALTLGGSALSPVLTALIPIASLPLFIAGIALVHGLVNLKQLGSFWLVGMYVLLILVTQLAYPVIVLTACFDSVFDFRRRAANRSAQNGPK</sequence>
<dbReference type="RefSeq" id="WP_262564901.1">
    <property type="nucleotide sequence ID" value="NZ_JAPFCC010000001.1"/>
</dbReference>
<feature type="transmembrane region" description="Helical" evidence="1">
    <location>
        <begin position="152"/>
        <end position="173"/>
    </location>
</feature>
<accession>A0ABT3N0G7</accession>
<protein>
    <recommendedName>
        <fullName evidence="4">DUF2232 domain-containing protein</fullName>
    </recommendedName>
</protein>
<feature type="transmembrane region" description="Helical" evidence="1">
    <location>
        <begin position="93"/>
        <end position="109"/>
    </location>
</feature>
<feature type="transmembrane region" description="Helical" evidence="1">
    <location>
        <begin position="247"/>
        <end position="268"/>
    </location>
</feature>
<reference evidence="2 3" key="1">
    <citation type="submission" date="2022-10" db="EMBL/GenBank/DDBJ databases">
        <title>High-quality genome sequences of two octocoral-associated bacteria, Endozoicomonas euniceicola EF212 and Endozoicomonas gorgoniicola PS125.</title>
        <authorList>
            <person name="Chiou Y.-J."/>
            <person name="Chen Y.-H."/>
        </authorList>
    </citation>
    <scope>NUCLEOTIDE SEQUENCE [LARGE SCALE GENOMIC DNA]</scope>
    <source>
        <strain evidence="2 3">PS125</strain>
    </source>
</reference>
<keyword evidence="3" id="KW-1185">Reference proteome</keyword>
<keyword evidence="1" id="KW-0812">Transmembrane</keyword>
<evidence type="ECO:0000313" key="2">
    <source>
        <dbReference type="EMBL" id="MCW7555125.1"/>
    </source>
</evidence>
<keyword evidence="1" id="KW-0472">Membrane</keyword>
<evidence type="ECO:0008006" key="4">
    <source>
        <dbReference type="Google" id="ProtNLM"/>
    </source>
</evidence>
<feature type="transmembrane region" description="Helical" evidence="1">
    <location>
        <begin position="53"/>
        <end position="81"/>
    </location>
</feature>
<feature type="transmembrane region" description="Helical" evidence="1">
    <location>
        <begin position="219"/>
        <end position="240"/>
    </location>
</feature>
<comment type="caution">
    <text evidence="2">The sequence shown here is derived from an EMBL/GenBank/DDBJ whole genome shotgun (WGS) entry which is preliminary data.</text>
</comment>
<name>A0ABT3N0G7_9GAMM</name>
<gene>
    <name evidence="2" type="ORF">NX722_21360</name>
</gene>
<dbReference type="Proteomes" id="UP001209854">
    <property type="component" value="Unassembled WGS sequence"/>
</dbReference>
<dbReference type="EMBL" id="JAPFCC010000001">
    <property type="protein sequence ID" value="MCW7555125.1"/>
    <property type="molecule type" value="Genomic_DNA"/>
</dbReference>
<keyword evidence="1" id="KW-1133">Transmembrane helix</keyword>
<evidence type="ECO:0000313" key="3">
    <source>
        <dbReference type="Proteomes" id="UP001209854"/>
    </source>
</evidence>
<proteinExistence type="predicted"/>
<feature type="transmembrane region" description="Helical" evidence="1">
    <location>
        <begin position="15"/>
        <end position="41"/>
    </location>
</feature>
<feature type="transmembrane region" description="Helical" evidence="1">
    <location>
        <begin position="193"/>
        <end position="213"/>
    </location>
</feature>
<evidence type="ECO:0000256" key="1">
    <source>
        <dbReference type="SAM" id="Phobius"/>
    </source>
</evidence>
<organism evidence="2 3">
    <name type="scientific">Endozoicomonas gorgoniicola</name>
    <dbReference type="NCBI Taxonomy" id="1234144"/>
    <lineage>
        <taxon>Bacteria</taxon>
        <taxon>Pseudomonadati</taxon>
        <taxon>Pseudomonadota</taxon>
        <taxon>Gammaproteobacteria</taxon>
        <taxon>Oceanospirillales</taxon>
        <taxon>Endozoicomonadaceae</taxon>
        <taxon>Endozoicomonas</taxon>
    </lineage>
</organism>